<evidence type="ECO:0000256" key="2">
    <source>
        <dbReference type="ARBA" id="ARBA00022840"/>
    </source>
</evidence>
<dbReference type="Proteomes" id="UP000228934">
    <property type="component" value="Unassembled WGS sequence"/>
</dbReference>
<keyword evidence="3" id="KW-1133">Transmembrane helix</keyword>
<dbReference type="PANTHER" id="PTHR24223">
    <property type="entry name" value="ATP-BINDING CASSETTE SUB-FAMILY C"/>
    <property type="match status" value="1"/>
</dbReference>
<dbReference type="PANTHER" id="PTHR24223:SF19">
    <property type="entry name" value="CYSTIC FIBROSIS TRANSMEMBRANE CONDUCTANCE REGULATOR"/>
    <property type="match status" value="1"/>
</dbReference>
<dbReference type="AlphaFoldDB" id="A0A2G9SD05"/>
<dbReference type="SUPFAM" id="SSF52540">
    <property type="entry name" value="P-loop containing nucleoside triphosphate hydrolases"/>
    <property type="match status" value="1"/>
</dbReference>
<name>A0A2G9SD05_AQUCT</name>
<dbReference type="GO" id="GO:0016324">
    <property type="term" value="C:apical plasma membrane"/>
    <property type="evidence" value="ECO:0007669"/>
    <property type="project" value="TreeGrafter"/>
</dbReference>
<evidence type="ECO:0000256" key="1">
    <source>
        <dbReference type="ARBA" id="ARBA00022741"/>
    </source>
</evidence>
<keyword evidence="1" id="KW-0547">Nucleotide-binding</keyword>
<reference evidence="6" key="1">
    <citation type="journal article" date="2017" name="Nat. Commun.">
        <title>The North American bullfrog draft genome provides insight into hormonal regulation of long noncoding RNA.</title>
        <authorList>
            <person name="Hammond S.A."/>
            <person name="Warren R.L."/>
            <person name="Vandervalk B.P."/>
            <person name="Kucuk E."/>
            <person name="Khan H."/>
            <person name="Gibb E.A."/>
            <person name="Pandoh P."/>
            <person name="Kirk H."/>
            <person name="Zhao Y."/>
            <person name="Jones M."/>
            <person name="Mungall A.J."/>
            <person name="Coope R."/>
            <person name="Pleasance S."/>
            <person name="Moore R.A."/>
            <person name="Holt R.A."/>
            <person name="Round J.M."/>
            <person name="Ohora S."/>
            <person name="Walle B.V."/>
            <person name="Veldhoen N."/>
            <person name="Helbing C.C."/>
            <person name="Birol I."/>
        </authorList>
    </citation>
    <scope>NUCLEOTIDE SEQUENCE [LARGE SCALE GENOMIC DNA]</scope>
</reference>
<dbReference type="Gene3D" id="3.40.50.300">
    <property type="entry name" value="P-loop containing nucleotide triphosphate hydrolases"/>
    <property type="match status" value="1"/>
</dbReference>
<evidence type="ECO:0000256" key="3">
    <source>
        <dbReference type="SAM" id="Phobius"/>
    </source>
</evidence>
<keyword evidence="3" id="KW-0472">Membrane</keyword>
<dbReference type="OrthoDB" id="6500128at2759"/>
<evidence type="ECO:0000313" key="6">
    <source>
        <dbReference type="Proteomes" id="UP000228934"/>
    </source>
</evidence>
<dbReference type="EMBL" id="KV924378">
    <property type="protein sequence ID" value="PIO37994.1"/>
    <property type="molecule type" value="Genomic_DNA"/>
</dbReference>
<gene>
    <name evidence="5" type="ORF">AB205_0120450</name>
</gene>
<feature type="non-terminal residue" evidence="5">
    <location>
        <position position="218"/>
    </location>
</feature>
<keyword evidence="6" id="KW-1185">Reference proteome</keyword>
<accession>A0A2G9SD05</accession>
<feature type="transmembrane region" description="Helical" evidence="3">
    <location>
        <begin position="12"/>
        <end position="30"/>
    </location>
</feature>
<dbReference type="GO" id="GO:0005524">
    <property type="term" value="F:ATP binding"/>
    <property type="evidence" value="ECO:0007669"/>
    <property type="project" value="UniProtKB-KW"/>
</dbReference>
<evidence type="ECO:0000259" key="4">
    <source>
        <dbReference type="Pfam" id="PF00005"/>
    </source>
</evidence>
<organism evidence="5 6">
    <name type="scientific">Aquarana catesbeiana</name>
    <name type="common">American bullfrog</name>
    <name type="synonym">Rana catesbeiana</name>
    <dbReference type="NCBI Taxonomy" id="8400"/>
    <lineage>
        <taxon>Eukaryota</taxon>
        <taxon>Metazoa</taxon>
        <taxon>Chordata</taxon>
        <taxon>Craniata</taxon>
        <taxon>Vertebrata</taxon>
        <taxon>Euteleostomi</taxon>
        <taxon>Amphibia</taxon>
        <taxon>Batrachia</taxon>
        <taxon>Anura</taxon>
        <taxon>Neobatrachia</taxon>
        <taxon>Ranoidea</taxon>
        <taxon>Ranidae</taxon>
        <taxon>Aquarana</taxon>
    </lineage>
</organism>
<dbReference type="GO" id="GO:0016887">
    <property type="term" value="F:ATP hydrolysis activity"/>
    <property type="evidence" value="ECO:0007669"/>
    <property type="project" value="InterPro"/>
</dbReference>
<dbReference type="GO" id="GO:0015701">
    <property type="term" value="P:bicarbonate transport"/>
    <property type="evidence" value="ECO:0007669"/>
    <property type="project" value="TreeGrafter"/>
</dbReference>
<evidence type="ECO:0000313" key="5">
    <source>
        <dbReference type="EMBL" id="PIO37994.1"/>
    </source>
</evidence>
<dbReference type="InterPro" id="IPR027417">
    <property type="entry name" value="P-loop_NTPase"/>
</dbReference>
<dbReference type="InterPro" id="IPR003439">
    <property type="entry name" value="ABC_transporter-like_ATP-bd"/>
</dbReference>
<dbReference type="GO" id="GO:1902476">
    <property type="term" value="P:chloride transmembrane transport"/>
    <property type="evidence" value="ECO:0007669"/>
    <property type="project" value="TreeGrafter"/>
</dbReference>
<protein>
    <recommendedName>
        <fullName evidence="4">ABC transporter domain-containing protein</fullName>
    </recommendedName>
</protein>
<keyword evidence="2" id="KW-0067">ATP-binding</keyword>
<dbReference type="Pfam" id="PF00005">
    <property type="entry name" value="ABC_tran"/>
    <property type="match status" value="1"/>
</dbReference>
<dbReference type="GO" id="GO:0042626">
    <property type="term" value="F:ATPase-coupled transmembrane transporter activity"/>
    <property type="evidence" value="ECO:0007669"/>
    <property type="project" value="TreeGrafter"/>
</dbReference>
<dbReference type="GO" id="GO:0005829">
    <property type="term" value="C:cytosol"/>
    <property type="evidence" value="ECO:0007669"/>
    <property type="project" value="TreeGrafter"/>
</dbReference>
<proteinExistence type="predicted"/>
<feature type="domain" description="ABC transporter" evidence="4">
    <location>
        <begin position="167"/>
        <end position="218"/>
    </location>
</feature>
<dbReference type="InterPro" id="IPR050173">
    <property type="entry name" value="ABC_transporter_C-like"/>
</dbReference>
<sequence length="218" mass="23709">MDRRTGAGREKVGIVLTLAMNIMSTLQWAVNSSIDVDSLMRSVSRIFKFIDIPNEDTNKNGKDKDDKLSEVLIIENEYANKDPNWPSGGQMSVKDLSAKYVDGGHAVLENVSFSASPGQRVRSMLLKLCCSVSIRLDSCDMSPANQPDLTDPLTSAQSDGPVLDVQVGLLGRTGSGKSTLLSALLRLLSTEGDIQIDGVSWSKIPLQKWRKAFGVIPQ</sequence>
<keyword evidence="3" id="KW-0812">Transmembrane</keyword>